<dbReference type="PATRIC" id="fig|1685124.3.peg.1320"/>
<feature type="transmembrane region" description="Helical" evidence="5">
    <location>
        <begin position="109"/>
        <end position="133"/>
    </location>
</feature>
<evidence type="ECO:0000256" key="4">
    <source>
        <dbReference type="ARBA" id="ARBA00023136"/>
    </source>
</evidence>
<proteinExistence type="predicted"/>
<feature type="transmembrane region" description="Helical" evidence="5">
    <location>
        <begin position="200"/>
        <end position="221"/>
    </location>
</feature>
<feature type="transmembrane region" description="Helical" evidence="5">
    <location>
        <begin position="36"/>
        <end position="58"/>
    </location>
</feature>
<feature type="transmembrane region" description="Helical" evidence="5">
    <location>
        <begin position="139"/>
        <end position="164"/>
    </location>
</feature>
<sequence>MLDPILVAFLFSLAAGLSTGLGSLVAFFIKDFKHSYLSLLMGFSAGVLIQISFMELLFTSVIEIGFFTANLAFFLGIATIAAIEFLIPHEYKEEKFTDQEKKNRRLMKTGILVSVGIVIHNFPEGILTLFGTIKDPHLGLVLLIAIALHNIPEGISVSIPIYFATKNRKKAFLWSLLSGLSEPIGAIIGFFVLFPFITPFVISTALAFVAGIMVFISFDELLPISLGHREDHLAIASLFLGMLVMTAVLFLLG</sequence>
<accession>A0A0M0C1M5</accession>
<dbReference type="GO" id="GO:0016020">
    <property type="term" value="C:membrane"/>
    <property type="evidence" value="ECO:0007669"/>
    <property type="project" value="UniProtKB-SubCell"/>
</dbReference>
<evidence type="ECO:0008006" key="8">
    <source>
        <dbReference type="Google" id="ProtNLM"/>
    </source>
</evidence>
<dbReference type="InterPro" id="IPR003689">
    <property type="entry name" value="ZIP"/>
</dbReference>
<evidence type="ECO:0000313" key="7">
    <source>
        <dbReference type="Proteomes" id="UP000037237"/>
    </source>
</evidence>
<feature type="transmembrane region" description="Helical" evidence="5">
    <location>
        <begin position="64"/>
        <end position="88"/>
    </location>
</feature>
<evidence type="ECO:0000313" key="6">
    <source>
        <dbReference type="EMBL" id="KON34624.1"/>
    </source>
</evidence>
<dbReference type="Proteomes" id="UP000037237">
    <property type="component" value="Unassembled WGS sequence"/>
</dbReference>
<feature type="transmembrane region" description="Helical" evidence="5">
    <location>
        <begin position="233"/>
        <end position="252"/>
    </location>
</feature>
<comment type="caution">
    <text evidence="6">The sequence shown here is derived from an EMBL/GenBank/DDBJ whole genome shotgun (WGS) entry which is preliminary data.</text>
</comment>
<protein>
    <recommendedName>
        <fullName evidence="8">Zinc transporter ZupT</fullName>
    </recommendedName>
</protein>
<keyword evidence="2 5" id="KW-0812">Transmembrane</keyword>
<feature type="transmembrane region" description="Helical" evidence="5">
    <location>
        <begin position="6"/>
        <end position="29"/>
    </location>
</feature>
<gene>
    <name evidence="6" type="ORF">AC477_00210</name>
</gene>
<reference evidence="6 7" key="1">
    <citation type="submission" date="2015-06" db="EMBL/GenBank/DDBJ databases">
        <title>New insights into the roles of widespread benthic archaea in carbon and nitrogen cycling.</title>
        <authorList>
            <person name="Lazar C.S."/>
            <person name="Baker B.J."/>
            <person name="Seitz K.W."/>
            <person name="Hyde A.S."/>
            <person name="Dick G.J."/>
            <person name="Hinrichs K.-U."/>
            <person name="Teske A.P."/>
        </authorList>
    </citation>
    <scope>NUCLEOTIDE SEQUENCE [LARGE SCALE GENOMIC DNA]</scope>
    <source>
        <strain evidence="6">SG8-32-1</strain>
    </source>
</reference>
<dbReference type="PANTHER" id="PTHR11040">
    <property type="entry name" value="ZINC/IRON TRANSPORTER"/>
    <property type="match status" value="1"/>
</dbReference>
<evidence type="ECO:0000256" key="1">
    <source>
        <dbReference type="ARBA" id="ARBA00004141"/>
    </source>
</evidence>
<comment type="subcellular location">
    <subcellularLocation>
        <location evidence="1">Membrane</location>
        <topology evidence="1">Multi-pass membrane protein</topology>
    </subcellularLocation>
</comment>
<dbReference type="EMBL" id="LFWU01000003">
    <property type="protein sequence ID" value="KON34624.1"/>
    <property type="molecule type" value="Genomic_DNA"/>
</dbReference>
<evidence type="ECO:0000256" key="2">
    <source>
        <dbReference type="ARBA" id="ARBA00022692"/>
    </source>
</evidence>
<organism evidence="6 7">
    <name type="scientific">miscellaneous Crenarchaeota group-1 archaeon SG8-32-1</name>
    <dbReference type="NCBI Taxonomy" id="1685124"/>
    <lineage>
        <taxon>Archaea</taxon>
        <taxon>Candidatus Bathyarchaeota</taxon>
        <taxon>MCG-1</taxon>
    </lineage>
</organism>
<evidence type="ECO:0000256" key="3">
    <source>
        <dbReference type="ARBA" id="ARBA00022989"/>
    </source>
</evidence>
<dbReference type="GO" id="GO:0005385">
    <property type="term" value="F:zinc ion transmembrane transporter activity"/>
    <property type="evidence" value="ECO:0007669"/>
    <property type="project" value="TreeGrafter"/>
</dbReference>
<dbReference type="PANTHER" id="PTHR11040:SF205">
    <property type="entry name" value="ZINC TRANSPORTER ZUPT"/>
    <property type="match status" value="1"/>
</dbReference>
<keyword evidence="3 5" id="KW-1133">Transmembrane helix</keyword>
<evidence type="ECO:0000256" key="5">
    <source>
        <dbReference type="SAM" id="Phobius"/>
    </source>
</evidence>
<dbReference type="AlphaFoldDB" id="A0A0M0C1M5"/>
<keyword evidence="4 5" id="KW-0472">Membrane</keyword>
<dbReference type="NCBIfam" id="NF003243">
    <property type="entry name" value="PRK04201.1"/>
    <property type="match status" value="1"/>
</dbReference>
<name>A0A0M0C1M5_9ARCH</name>
<dbReference type="Pfam" id="PF02535">
    <property type="entry name" value="Zip"/>
    <property type="match status" value="1"/>
</dbReference>